<organism evidence="1 2">
    <name type="scientific">Streptacidiphilus fuscans</name>
    <dbReference type="NCBI Taxonomy" id="2789292"/>
    <lineage>
        <taxon>Bacteria</taxon>
        <taxon>Bacillati</taxon>
        <taxon>Actinomycetota</taxon>
        <taxon>Actinomycetes</taxon>
        <taxon>Kitasatosporales</taxon>
        <taxon>Streptomycetaceae</taxon>
        <taxon>Streptacidiphilus</taxon>
    </lineage>
</organism>
<sequence length="153" mass="16594">MARISLSRTVDVPASVCWRRVTDWGRHGDRVPFTRVFVARGSGRECGDVVVARTGVGSVGFDDPMEIAELRAPEPGPDAEGSGFCRLVKRGRLVRGWAELSVTSVRGTSQTEVRWEEEIRVAGVPGFADPVVAVVGRVVFGRALDHLLRGGPR</sequence>
<evidence type="ECO:0000313" key="1">
    <source>
        <dbReference type="EMBL" id="MBF9069633.1"/>
    </source>
</evidence>
<dbReference type="EMBL" id="JADPRT010000006">
    <property type="protein sequence ID" value="MBF9069633.1"/>
    <property type="molecule type" value="Genomic_DNA"/>
</dbReference>
<name>A0A931FDJ6_9ACTN</name>
<comment type="caution">
    <text evidence="1">The sequence shown here is derived from an EMBL/GenBank/DDBJ whole genome shotgun (WGS) entry which is preliminary data.</text>
</comment>
<accession>A0A931FDJ6</accession>
<dbReference type="Proteomes" id="UP000657385">
    <property type="component" value="Unassembled WGS sequence"/>
</dbReference>
<proteinExistence type="predicted"/>
<dbReference type="SUPFAM" id="SSF55961">
    <property type="entry name" value="Bet v1-like"/>
    <property type="match status" value="1"/>
</dbReference>
<gene>
    <name evidence="1" type="ORF">I2501_16535</name>
</gene>
<reference evidence="1" key="1">
    <citation type="submission" date="2020-11" db="EMBL/GenBank/DDBJ databases">
        <title>Isolation and identification of active actinomycetes.</title>
        <authorList>
            <person name="Yu B."/>
        </authorList>
    </citation>
    <scope>NUCLEOTIDE SEQUENCE</scope>
    <source>
        <strain evidence="1">NEAU-YB345</strain>
    </source>
</reference>
<protein>
    <submittedName>
        <fullName evidence="1">SRPBCC family protein</fullName>
    </submittedName>
</protein>
<keyword evidence="2" id="KW-1185">Reference proteome</keyword>
<evidence type="ECO:0000313" key="2">
    <source>
        <dbReference type="Proteomes" id="UP000657385"/>
    </source>
</evidence>
<dbReference type="AlphaFoldDB" id="A0A931FDJ6"/>